<dbReference type="SUPFAM" id="SSF53850">
    <property type="entry name" value="Periplasmic binding protein-like II"/>
    <property type="match status" value="1"/>
</dbReference>
<sequence length="91" mass="10328">ENIVKTDSVVTIYNLVLNADFLTVIPCDMTTPFGSNQFITIPIQDTLPVARYAAVWSKNYRIKKAASVLVELAKQYSSYNGCRRRQLIEIE</sequence>
<name>A0A763L9R5_SALER</name>
<feature type="non-terminal residue" evidence="2">
    <location>
        <position position="1"/>
    </location>
</feature>
<organism evidence="2">
    <name type="scientific">Salmonella enterica</name>
    <name type="common">Salmonella choleraesuis</name>
    <dbReference type="NCBI Taxonomy" id="28901"/>
    <lineage>
        <taxon>Bacteria</taxon>
        <taxon>Pseudomonadati</taxon>
        <taxon>Pseudomonadota</taxon>
        <taxon>Gammaproteobacteria</taxon>
        <taxon>Enterobacterales</taxon>
        <taxon>Enterobacteriaceae</taxon>
        <taxon>Salmonella</taxon>
    </lineage>
</organism>
<dbReference type="InterPro" id="IPR005119">
    <property type="entry name" value="LysR_subst-bd"/>
</dbReference>
<evidence type="ECO:0000313" key="2">
    <source>
        <dbReference type="EMBL" id="HAG4373020.1"/>
    </source>
</evidence>
<reference evidence="2" key="2">
    <citation type="submission" date="2020-02" db="EMBL/GenBank/DDBJ databases">
        <authorList>
            <consortium name="NCBI Pathogen Detection Project"/>
        </authorList>
    </citation>
    <scope>NUCLEOTIDE SEQUENCE</scope>
    <source>
        <strain evidence="2">MA.JM_06/05</strain>
    </source>
</reference>
<proteinExistence type="predicted"/>
<reference evidence="2" key="1">
    <citation type="journal article" date="2018" name="Genome Biol.">
        <title>SKESA: strategic k-mer extension for scrupulous assemblies.</title>
        <authorList>
            <person name="Souvorov A."/>
            <person name="Agarwala R."/>
            <person name="Lipman D.J."/>
        </authorList>
    </citation>
    <scope>NUCLEOTIDE SEQUENCE</scope>
    <source>
        <strain evidence="2">MA.JM_06/05</strain>
    </source>
</reference>
<dbReference type="AlphaFoldDB" id="A0A763L9R5"/>
<dbReference type="Pfam" id="PF03466">
    <property type="entry name" value="LysR_substrate"/>
    <property type="match status" value="1"/>
</dbReference>
<protein>
    <submittedName>
        <fullName evidence="2">Transcriptional regulator TdcA</fullName>
    </submittedName>
</protein>
<dbReference type="EMBL" id="DAAYIS010000037">
    <property type="protein sequence ID" value="HAG4373020.1"/>
    <property type="molecule type" value="Genomic_DNA"/>
</dbReference>
<feature type="domain" description="LysR substrate-binding" evidence="1">
    <location>
        <begin position="4"/>
        <end position="76"/>
    </location>
</feature>
<gene>
    <name evidence="2" type="ORF">G8177_004218</name>
</gene>
<accession>A0A763L9R5</accession>
<comment type="caution">
    <text evidence="2">The sequence shown here is derived from an EMBL/GenBank/DDBJ whole genome shotgun (WGS) entry which is preliminary data.</text>
</comment>
<evidence type="ECO:0000259" key="1">
    <source>
        <dbReference type="Pfam" id="PF03466"/>
    </source>
</evidence>